<protein>
    <submittedName>
        <fullName evidence="2">Uncharacterized protein</fullName>
    </submittedName>
</protein>
<gene>
    <name evidence="2" type="ORF">NGM29_04790</name>
</gene>
<dbReference type="EMBL" id="CP100355">
    <property type="protein sequence ID" value="UTF54594.1"/>
    <property type="molecule type" value="Genomic_DNA"/>
</dbReference>
<evidence type="ECO:0000313" key="3">
    <source>
        <dbReference type="Proteomes" id="UP001056855"/>
    </source>
</evidence>
<feature type="region of interest" description="Disordered" evidence="1">
    <location>
        <begin position="1"/>
        <end position="48"/>
    </location>
</feature>
<dbReference type="KEGG" id="sawl:NGM29_04790"/>
<accession>A0A9E7SUB5</accession>
<organism evidence="2 3">
    <name type="scientific">Natronosalvus rutilus</name>
    <dbReference type="NCBI Taxonomy" id="2953753"/>
    <lineage>
        <taxon>Archaea</taxon>
        <taxon>Methanobacteriati</taxon>
        <taxon>Methanobacteriota</taxon>
        <taxon>Stenosarchaea group</taxon>
        <taxon>Halobacteria</taxon>
        <taxon>Halobacteriales</taxon>
        <taxon>Natrialbaceae</taxon>
        <taxon>Natronosalvus</taxon>
    </lineage>
</organism>
<dbReference type="AlphaFoldDB" id="A0A9E7SUB5"/>
<name>A0A9E7SUB5_9EURY</name>
<feature type="compositionally biased region" description="Basic and acidic residues" evidence="1">
    <location>
        <begin position="13"/>
        <end position="45"/>
    </location>
</feature>
<evidence type="ECO:0000256" key="1">
    <source>
        <dbReference type="SAM" id="MobiDB-lite"/>
    </source>
</evidence>
<evidence type="ECO:0000313" key="2">
    <source>
        <dbReference type="EMBL" id="UTF54594.1"/>
    </source>
</evidence>
<dbReference type="Proteomes" id="UP001056855">
    <property type="component" value="Chromosome"/>
</dbReference>
<dbReference type="RefSeq" id="WP_254159285.1">
    <property type="nucleotide sequence ID" value="NZ_CP100355.1"/>
</dbReference>
<feature type="region of interest" description="Disordered" evidence="1">
    <location>
        <begin position="333"/>
        <end position="377"/>
    </location>
</feature>
<sequence>MDEPTDQPGESRLSADRETIRRWADEHAATPARHEDEPDRYRILPESETMGSHETVEWDEFFGRLEEGDQVVIYHGAEASEPFEVTRREEALTRSNVDREDLKERLLEGETVTTEITETTVVESVVVEETSIESELVDTEVIDESVVDVELLQRECTGCTLVDEGGSDRDHADWFDEDRYYDAVDRTGSEPVPADTGVGSIESTTDVPYSAELEVEEMWSVTREFTERFTVESHVAGTDVVETDTVEDRDIDVEGLQRTIAESDLLDVDVSTDNVLTEYEVESEVSEDDRIHTYFTREHVVQDEVVDRKRLDADVTGGELLAMETVHTEDVVTEESGTMPTGTTEGGAVEGADGESMGATEAEPMGATGEESMGATGEEPIEATEGAGRVTLSDDEIGKAVVDTAGEELGMVTDVEEGGETMYVDAHPGITEKIKAALDWGNVNDDDFPVEANEIEHVTDDQVVLKGAEELGSDEKSM</sequence>
<proteinExistence type="predicted"/>
<keyword evidence="3" id="KW-1185">Reference proteome</keyword>
<dbReference type="GeneID" id="73289338"/>
<reference evidence="2" key="1">
    <citation type="submission" date="2022-06" db="EMBL/GenBank/DDBJ databases">
        <title>Diverse halophilic archaea isolated from saline environments.</title>
        <authorList>
            <person name="Cui H.-L."/>
        </authorList>
    </citation>
    <scope>NUCLEOTIDE SEQUENCE</scope>
    <source>
        <strain evidence="2">WLHS1</strain>
    </source>
</reference>